<proteinExistence type="predicted"/>
<protein>
    <recommendedName>
        <fullName evidence="4">SpoOB alpha-helical domain-containing protein</fullName>
    </recommendedName>
</protein>
<dbReference type="InterPro" id="IPR039506">
    <property type="entry name" value="SPOB_a"/>
</dbReference>
<dbReference type="EMBL" id="LJCO01000054">
    <property type="protein sequence ID" value="KPV43237.1"/>
    <property type="molecule type" value="Genomic_DNA"/>
</dbReference>
<feature type="domain" description="SpoOB alpha-helical" evidence="4">
    <location>
        <begin position="7"/>
        <end position="37"/>
    </location>
</feature>
<evidence type="ECO:0000313" key="5">
    <source>
        <dbReference type="EMBL" id="KPV43237.1"/>
    </source>
</evidence>
<dbReference type="SUPFAM" id="SSF55890">
    <property type="entry name" value="Sporulation response regulatory protein Spo0B"/>
    <property type="match status" value="1"/>
</dbReference>
<evidence type="ECO:0000256" key="1">
    <source>
        <dbReference type="ARBA" id="ARBA00022553"/>
    </source>
</evidence>
<sequence>MTESSWTAFQLHRHDLQNYMQLVKAYLQLGKPEKALDAANQCAGWLTSLSRLQSQLSEDAGGARLLWTAATCSHLRVSLLNFSPVLDVSPLCEGIAWLEQQAAVHNSKYINAKLTHLPSNRTEEPLSNPAHPLSDDAETADHAKWQILIDGPDLDEWWSPSLAANVLQGVVVTAEIKTKMIHQGHTNG</sequence>
<evidence type="ECO:0000256" key="2">
    <source>
        <dbReference type="ARBA" id="ARBA00022679"/>
    </source>
</evidence>
<dbReference type="STRING" id="471514.AN477_13365"/>
<comment type="caution">
    <text evidence="5">The sequence shown here is derived from an EMBL/GenBank/DDBJ whole genome shotgun (WGS) entry which is preliminary data.</text>
</comment>
<gene>
    <name evidence="5" type="ORF">AN477_13365</name>
</gene>
<dbReference type="AlphaFoldDB" id="A0A0N8PP37"/>
<keyword evidence="2" id="KW-0808">Transferase</keyword>
<keyword evidence="1" id="KW-0597">Phosphoprotein</keyword>
<evidence type="ECO:0000259" key="4">
    <source>
        <dbReference type="Pfam" id="PF14689"/>
    </source>
</evidence>
<keyword evidence="3" id="KW-0418">Kinase</keyword>
<evidence type="ECO:0000256" key="3">
    <source>
        <dbReference type="ARBA" id="ARBA00022777"/>
    </source>
</evidence>
<organism evidence="5 6">
    <name type="scientific">Alicyclobacillus ferrooxydans</name>
    <dbReference type="NCBI Taxonomy" id="471514"/>
    <lineage>
        <taxon>Bacteria</taxon>
        <taxon>Bacillati</taxon>
        <taxon>Bacillota</taxon>
        <taxon>Bacilli</taxon>
        <taxon>Bacillales</taxon>
        <taxon>Alicyclobacillaceae</taxon>
        <taxon>Alicyclobacillus</taxon>
    </lineage>
</organism>
<name>A0A0N8PP37_9BACL</name>
<dbReference type="RefSeq" id="WP_054969664.1">
    <property type="nucleotide sequence ID" value="NZ_LJCO01000054.1"/>
</dbReference>
<dbReference type="Pfam" id="PF14689">
    <property type="entry name" value="SPOB_a"/>
    <property type="match status" value="1"/>
</dbReference>
<keyword evidence="6" id="KW-1185">Reference proteome</keyword>
<dbReference type="InterPro" id="IPR016120">
    <property type="entry name" value="Sig_transdc_His_kin_SpoOB"/>
</dbReference>
<dbReference type="Gene3D" id="1.10.287.130">
    <property type="match status" value="1"/>
</dbReference>
<dbReference type="PATRIC" id="fig|471514.4.peg.1375"/>
<evidence type="ECO:0000313" key="6">
    <source>
        <dbReference type="Proteomes" id="UP000050482"/>
    </source>
</evidence>
<reference evidence="5 6" key="1">
    <citation type="submission" date="2015-09" db="EMBL/GenBank/DDBJ databases">
        <title>Draft genome sequence of Alicyclobacillus ferrooxydans DSM 22381.</title>
        <authorList>
            <person name="Hemp J."/>
        </authorList>
    </citation>
    <scope>NUCLEOTIDE SEQUENCE [LARGE SCALE GENOMIC DNA]</scope>
    <source>
        <strain evidence="5 6">TC-34</strain>
    </source>
</reference>
<accession>A0A0N8PP37</accession>
<dbReference type="GO" id="GO:0000155">
    <property type="term" value="F:phosphorelay sensor kinase activity"/>
    <property type="evidence" value="ECO:0007669"/>
    <property type="project" value="InterPro"/>
</dbReference>
<dbReference type="Proteomes" id="UP000050482">
    <property type="component" value="Unassembled WGS sequence"/>
</dbReference>